<evidence type="ECO:0000313" key="4">
    <source>
        <dbReference type="EMBL" id="KAK9420448.1"/>
    </source>
</evidence>
<dbReference type="InterPro" id="IPR036291">
    <property type="entry name" value="NAD(P)-bd_dom_sf"/>
</dbReference>
<name>A0ABR2V1A4_9PEZI</name>
<comment type="similarity">
    <text evidence="1">Belongs to the NmrA-type oxidoreductase family.</text>
</comment>
<dbReference type="Proteomes" id="UP001408356">
    <property type="component" value="Unassembled WGS sequence"/>
</dbReference>
<dbReference type="InterPro" id="IPR008030">
    <property type="entry name" value="NmrA-like"/>
</dbReference>
<organism evidence="4 5">
    <name type="scientific">Seiridium unicorne</name>
    <dbReference type="NCBI Taxonomy" id="138068"/>
    <lineage>
        <taxon>Eukaryota</taxon>
        <taxon>Fungi</taxon>
        <taxon>Dikarya</taxon>
        <taxon>Ascomycota</taxon>
        <taxon>Pezizomycotina</taxon>
        <taxon>Sordariomycetes</taxon>
        <taxon>Xylariomycetidae</taxon>
        <taxon>Amphisphaeriales</taxon>
        <taxon>Sporocadaceae</taxon>
        <taxon>Seiridium</taxon>
    </lineage>
</organism>
<dbReference type="SUPFAM" id="SSF51735">
    <property type="entry name" value="NAD(P)-binding Rossmann-fold domains"/>
    <property type="match status" value="1"/>
</dbReference>
<accession>A0ABR2V1A4</accession>
<evidence type="ECO:0000256" key="1">
    <source>
        <dbReference type="ARBA" id="ARBA00006328"/>
    </source>
</evidence>
<comment type="caution">
    <text evidence="4">The sequence shown here is derived from an EMBL/GenBank/DDBJ whole genome shotgun (WGS) entry which is preliminary data.</text>
</comment>
<gene>
    <name evidence="4" type="ORF">SUNI508_06444</name>
</gene>
<dbReference type="InterPro" id="IPR051164">
    <property type="entry name" value="NmrA-like_oxidored"/>
</dbReference>
<evidence type="ECO:0000313" key="5">
    <source>
        <dbReference type="Proteomes" id="UP001408356"/>
    </source>
</evidence>
<protein>
    <recommendedName>
        <fullName evidence="3">NmrA-like domain-containing protein</fullName>
    </recommendedName>
</protein>
<sequence length="306" mass="32912">MSQSSILVTSATGNQGQGVVFQCLATTSYKVYALVRDPSGTKAQSLASAGAILVKGDLDDPVSIKSALEQRQPTVVFLNLPPGPGEQQLVQARTVITAAKAAASVQALISSSASGTGTHESFPNWGPDHPMYGYWRAKHEIEDLVRGAGFRSWTIIRLGFFLQLFVPPVSDLMFPDLWGSAGGERVIRTAFKPETRLDVLDGGDIGAVVAAALLRPDDFRYRVVGLAAESVTASELAEKIEKARGEKIEVVYYSAGDLAVKLGPMGTRLVASQELFSDIGASIDVRKNREEFDMTSIEEFFAKVKV</sequence>
<feature type="domain" description="NmrA-like" evidence="3">
    <location>
        <begin position="3"/>
        <end position="301"/>
    </location>
</feature>
<dbReference type="Pfam" id="PF05368">
    <property type="entry name" value="NmrA"/>
    <property type="match status" value="1"/>
</dbReference>
<proteinExistence type="inferred from homology"/>
<evidence type="ECO:0000256" key="2">
    <source>
        <dbReference type="ARBA" id="ARBA00022857"/>
    </source>
</evidence>
<evidence type="ECO:0000259" key="3">
    <source>
        <dbReference type="Pfam" id="PF05368"/>
    </source>
</evidence>
<keyword evidence="5" id="KW-1185">Reference proteome</keyword>
<dbReference type="EMBL" id="JARVKF010000235">
    <property type="protein sequence ID" value="KAK9420448.1"/>
    <property type="molecule type" value="Genomic_DNA"/>
</dbReference>
<reference evidence="4 5" key="1">
    <citation type="journal article" date="2024" name="J. Plant Pathol.">
        <title>Sequence and assembly of the genome of Seiridium unicorne, isolate CBS 538.82, causal agent of cypress canker disease.</title>
        <authorList>
            <person name="Scali E."/>
            <person name="Rocca G.D."/>
            <person name="Danti R."/>
            <person name="Garbelotto M."/>
            <person name="Barberini S."/>
            <person name="Baroncelli R."/>
            <person name="Emiliani G."/>
        </authorList>
    </citation>
    <scope>NUCLEOTIDE SEQUENCE [LARGE SCALE GENOMIC DNA]</scope>
    <source>
        <strain evidence="4 5">BM-138-508</strain>
    </source>
</reference>
<keyword evidence="2" id="KW-0521">NADP</keyword>
<dbReference type="PANTHER" id="PTHR42748">
    <property type="entry name" value="NITROGEN METABOLITE REPRESSION PROTEIN NMRA FAMILY MEMBER"/>
    <property type="match status" value="1"/>
</dbReference>
<dbReference type="Gene3D" id="3.40.50.720">
    <property type="entry name" value="NAD(P)-binding Rossmann-like Domain"/>
    <property type="match status" value="1"/>
</dbReference>
<dbReference type="PANTHER" id="PTHR42748:SF7">
    <property type="entry name" value="NMRA LIKE REDOX SENSOR 1-RELATED"/>
    <property type="match status" value="1"/>
</dbReference>